<evidence type="ECO:0000313" key="3">
    <source>
        <dbReference type="Proteomes" id="UP000030104"/>
    </source>
</evidence>
<comment type="caution">
    <text evidence="2">The sequence shown here is derived from an EMBL/GenBank/DDBJ whole genome shotgun (WGS) entry which is preliminary data.</text>
</comment>
<evidence type="ECO:0000313" key="2">
    <source>
        <dbReference type="EMBL" id="KGO77962.1"/>
    </source>
</evidence>
<name>A0A0A2LCW4_PENIT</name>
<dbReference type="HOGENOM" id="CLU_1240488_0_0_1"/>
<keyword evidence="3" id="KW-1185">Reference proteome</keyword>
<proteinExistence type="predicted"/>
<gene>
    <name evidence="2" type="ORF">PITC_024900</name>
</gene>
<dbReference type="AlphaFoldDB" id="A0A0A2LCW4"/>
<keyword evidence="1" id="KW-0175">Coiled coil</keyword>
<dbReference type="OrthoDB" id="4362551at2759"/>
<feature type="coiled-coil region" evidence="1">
    <location>
        <begin position="49"/>
        <end position="76"/>
    </location>
</feature>
<protein>
    <submittedName>
        <fullName evidence="2">Uncharacterized protein</fullName>
    </submittedName>
</protein>
<reference evidence="2 3" key="1">
    <citation type="journal article" date="2015" name="Mol. Plant Microbe Interact.">
        <title>Genome, transcriptome, and functional analyses of Penicillium expansum provide new insights into secondary metabolism and pathogenicity.</title>
        <authorList>
            <person name="Ballester A.R."/>
            <person name="Marcet-Houben M."/>
            <person name="Levin E."/>
            <person name="Sela N."/>
            <person name="Selma-Lazaro C."/>
            <person name="Carmona L."/>
            <person name="Wisniewski M."/>
            <person name="Droby S."/>
            <person name="Gonzalez-Candelas L."/>
            <person name="Gabaldon T."/>
        </authorList>
    </citation>
    <scope>NUCLEOTIDE SEQUENCE [LARGE SCALE GENOMIC DNA]</scope>
    <source>
        <strain evidence="2 3">PHI-1</strain>
    </source>
</reference>
<dbReference type="PhylomeDB" id="A0A0A2LCW4"/>
<evidence type="ECO:0000256" key="1">
    <source>
        <dbReference type="SAM" id="Coils"/>
    </source>
</evidence>
<dbReference type="Proteomes" id="UP000030104">
    <property type="component" value="Unassembled WGS sequence"/>
</dbReference>
<accession>A0A0A2LCW4</accession>
<organism evidence="2 3">
    <name type="scientific">Penicillium italicum</name>
    <name type="common">Blue mold</name>
    <dbReference type="NCBI Taxonomy" id="40296"/>
    <lineage>
        <taxon>Eukaryota</taxon>
        <taxon>Fungi</taxon>
        <taxon>Dikarya</taxon>
        <taxon>Ascomycota</taxon>
        <taxon>Pezizomycotina</taxon>
        <taxon>Eurotiomycetes</taxon>
        <taxon>Eurotiomycetidae</taxon>
        <taxon>Eurotiales</taxon>
        <taxon>Aspergillaceae</taxon>
        <taxon>Penicillium</taxon>
    </lineage>
</organism>
<dbReference type="EMBL" id="JQGA01000074">
    <property type="protein sequence ID" value="KGO77962.1"/>
    <property type="molecule type" value="Genomic_DNA"/>
</dbReference>
<sequence>MSFYPPGWDYDRLLNGPPDDLLSLTDEQHKTLMSDIREAGLFEGLPAKIRQQDAQNRAAEEAAKSQEEIARQARAQGAYGGEHEEQWAEFRQRWDSIFEQDFAEYRGFHPKSDRAIELSKFRWVKDPTLEMADPKEVSQLARFEEMRNDLPRAFATSFKGYFRVAVESLIHGFYAIVALDTMHLSELVEPMRDDRDIWLDSGQDGIRYHDGIPNTPKRSWVGR</sequence>